<proteinExistence type="predicted"/>
<accession>A0A8S3BGI3</accession>
<comment type="caution">
    <text evidence="1">The sequence shown here is derived from an EMBL/GenBank/DDBJ whole genome shotgun (WGS) entry which is preliminary data.</text>
</comment>
<gene>
    <name evidence="1" type="ORF">BYL167_LOCUS48962</name>
</gene>
<evidence type="ECO:0000313" key="1">
    <source>
        <dbReference type="EMBL" id="CAF4820133.1"/>
    </source>
</evidence>
<dbReference type="AlphaFoldDB" id="A0A8S3BGI3"/>
<feature type="non-terminal residue" evidence="1">
    <location>
        <position position="1"/>
    </location>
</feature>
<sequence>MTNVRKSGEYGGSDIGMIAMVHDNRLFPMIEFAGRAIVIQKIYAMIYVPKFTPPLCNLSDTCYSKASITLSNLSILLAEYCPYCSQQCSITDFIVKASACWS</sequence>
<evidence type="ECO:0000313" key="2">
    <source>
        <dbReference type="Proteomes" id="UP000681967"/>
    </source>
</evidence>
<organism evidence="1 2">
    <name type="scientific">Rotaria magnacalcarata</name>
    <dbReference type="NCBI Taxonomy" id="392030"/>
    <lineage>
        <taxon>Eukaryota</taxon>
        <taxon>Metazoa</taxon>
        <taxon>Spiralia</taxon>
        <taxon>Gnathifera</taxon>
        <taxon>Rotifera</taxon>
        <taxon>Eurotatoria</taxon>
        <taxon>Bdelloidea</taxon>
        <taxon>Philodinida</taxon>
        <taxon>Philodinidae</taxon>
        <taxon>Rotaria</taxon>
    </lineage>
</organism>
<protein>
    <submittedName>
        <fullName evidence="1">Uncharacterized protein</fullName>
    </submittedName>
</protein>
<reference evidence="1" key="1">
    <citation type="submission" date="2021-02" db="EMBL/GenBank/DDBJ databases">
        <authorList>
            <person name="Nowell W R."/>
        </authorList>
    </citation>
    <scope>NUCLEOTIDE SEQUENCE</scope>
</reference>
<dbReference type="EMBL" id="CAJOBH010144486">
    <property type="protein sequence ID" value="CAF4820133.1"/>
    <property type="molecule type" value="Genomic_DNA"/>
</dbReference>
<dbReference type="Proteomes" id="UP000681967">
    <property type="component" value="Unassembled WGS sequence"/>
</dbReference>
<name>A0A8S3BGI3_9BILA</name>